<feature type="domain" description="Tyrosine specific protein phosphatases" evidence="2">
    <location>
        <begin position="114"/>
        <end position="161"/>
    </location>
</feature>
<dbReference type="SUPFAM" id="SSF52799">
    <property type="entry name" value="(Phosphotyrosine protein) phosphatases II"/>
    <property type="match status" value="1"/>
</dbReference>
<dbReference type="OrthoDB" id="1188001at2"/>
<reference evidence="3" key="1">
    <citation type="submission" date="2022-06" db="EMBL/GenBank/DDBJ databases">
        <title>Sequencing the genomes of 1000 actinobacteria strains.</title>
        <authorList>
            <person name="Klenk H.-P."/>
        </authorList>
    </citation>
    <scope>NUCLEOTIDE SEQUENCE</scope>
    <source>
        <strain evidence="3">DSM 22016</strain>
    </source>
</reference>
<dbReference type="Gene3D" id="3.90.190.10">
    <property type="entry name" value="Protein tyrosine phosphatase superfamily"/>
    <property type="match status" value="1"/>
</dbReference>
<evidence type="ECO:0000313" key="3">
    <source>
        <dbReference type="EMBL" id="MCP2372318.1"/>
    </source>
</evidence>
<dbReference type="InterPro" id="IPR000387">
    <property type="entry name" value="Tyr_Pase_dom"/>
</dbReference>
<keyword evidence="4" id="KW-1185">Reference proteome</keyword>
<dbReference type="GO" id="GO:0004725">
    <property type="term" value="F:protein tyrosine phosphatase activity"/>
    <property type="evidence" value="ECO:0007669"/>
    <property type="project" value="UniProtKB-EC"/>
</dbReference>
<dbReference type="PROSITE" id="PS50056">
    <property type="entry name" value="TYR_PHOSPHATASE_2"/>
    <property type="match status" value="1"/>
</dbReference>
<keyword evidence="3" id="KW-0378">Hydrolase</keyword>
<organism evidence="3 4">
    <name type="scientific">Agromyces terreus</name>
    <dbReference type="NCBI Taxonomy" id="424795"/>
    <lineage>
        <taxon>Bacteria</taxon>
        <taxon>Bacillati</taxon>
        <taxon>Actinomycetota</taxon>
        <taxon>Actinomycetes</taxon>
        <taxon>Micrococcales</taxon>
        <taxon>Microbacteriaceae</taxon>
        <taxon>Agromyces</taxon>
    </lineage>
</organism>
<comment type="caution">
    <text evidence="3">The sequence shown here is derived from an EMBL/GenBank/DDBJ whole genome shotgun (WGS) entry which is preliminary data.</text>
</comment>
<dbReference type="InterPro" id="IPR029021">
    <property type="entry name" value="Prot-tyrosine_phosphatase-like"/>
</dbReference>
<dbReference type="InterPro" id="IPR016130">
    <property type="entry name" value="Tyr_Pase_AS"/>
</dbReference>
<proteinExistence type="inferred from homology"/>
<dbReference type="Proteomes" id="UP001139722">
    <property type="component" value="Unassembled WGS sequence"/>
</dbReference>
<name>A0A9X2H4C8_9MICO</name>
<dbReference type="EMBL" id="JAMZDY010000001">
    <property type="protein sequence ID" value="MCP2372318.1"/>
    <property type="molecule type" value="Genomic_DNA"/>
</dbReference>
<dbReference type="PANTHER" id="PTHR31126">
    <property type="entry name" value="TYROSINE-PROTEIN PHOSPHATASE"/>
    <property type="match status" value="1"/>
</dbReference>
<gene>
    <name evidence="3" type="ORF">BJ978_002994</name>
</gene>
<dbReference type="AlphaFoldDB" id="A0A9X2H4C8"/>
<dbReference type="InterPro" id="IPR026893">
    <property type="entry name" value="Tyr/Ser_Pase_IphP-type"/>
</dbReference>
<evidence type="ECO:0000256" key="1">
    <source>
        <dbReference type="ARBA" id="ARBA00009580"/>
    </source>
</evidence>
<dbReference type="PANTHER" id="PTHR31126:SF1">
    <property type="entry name" value="TYROSINE SPECIFIC PROTEIN PHOSPHATASES DOMAIN-CONTAINING PROTEIN"/>
    <property type="match status" value="1"/>
</dbReference>
<dbReference type="RefSeq" id="WP_156997582.1">
    <property type="nucleotide sequence ID" value="NZ_BAAANU010000013.1"/>
</dbReference>
<dbReference type="EC" id="3.1.3.48" evidence="3"/>
<comment type="similarity">
    <text evidence="1">Belongs to the protein-tyrosine phosphatase family.</text>
</comment>
<sequence length="247" mass="25900">MDIATRIPVPGTFNFRDVGGLPAASGTVRDGVLFRSDGLSRLGEAGRRKLTELGVGIVIDLRDEQEVERMPDDIDGLGLEVLRLPVFEGSGASQGAAGVSLEELYERIVTKHASVVVAAVREIASAGDRAVVVHCTAGKDRTGVVVALALLAVGVDRESVIADYARTEANLAGEWLEEMVGLIGRYGVPDTPALRTLMGGSPREAIEGVIESVERANGSAREYLLANGLTLAELSALEGLLISPSAN</sequence>
<dbReference type="PROSITE" id="PS00383">
    <property type="entry name" value="TYR_PHOSPHATASE_1"/>
    <property type="match status" value="1"/>
</dbReference>
<evidence type="ECO:0000313" key="4">
    <source>
        <dbReference type="Proteomes" id="UP001139722"/>
    </source>
</evidence>
<protein>
    <submittedName>
        <fullName evidence="3">Protein-tyrosine phosphatase</fullName>
        <ecNumber evidence="3">3.1.3.48</ecNumber>
    </submittedName>
</protein>
<accession>A0A9X2H4C8</accession>
<evidence type="ECO:0000259" key="2">
    <source>
        <dbReference type="PROSITE" id="PS50056"/>
    </source>
</evidence>
<dbReference type="Pfam" id="PF13350">
    <property type="entry name" value="Y_phosphatase3"/>
    <property type="match status" value="1"/>
</dbReference>